<evidence type="ECO:0000313" key="1">
    <source>
        <dbReference type="EMBL" id="MCU7549853.1"/>
    </source>
</evidence>
<reference evidence="1" key="2">
    <citation type="submission" date="2023-04" db="EMBL/GenBank/DDBJ databases">
        <title>Paracnuella aquatica gen. nov., sp. nov., a member of the family Chitinophagaceae isolated from a hot spring.</title>
        <authorList>
            <person name="Wang C."/>
        </authorList>
    </citation>
    <scope>NUCLEOTIDE SEQUENCE</scope>
    <source>
        <strain evidence="1">LB-8</strain>
    </source>
</reference>
<evidence type="ECO:0000313" key="2">
    <source>
        <dbReference type="Proteomes" id="UP001155483"/>
    </source>
</evidence>
<name>A0A9X2XNW9_9BACT</name>
<keyword evidence="2" id="KW-1185">Reference proteome</keyword>
<dbReference type="EMBL" id="JAOTIF010000008">
    <property type="protein sequence ID" value="MCU7549853.1"/>
    <property type="molecule type" value="Genomic_DNA"/>
</dbReference>
<organism evidence="1 2">
    <name type="scientific">Paraflavisolibacter caeni</name>
    <dbReference type="NCBI Taxonomy" id="2982496"/>
    <lineage>
        <taxon>Bacteria</taxon>
        <taxon>Pseudomonadati</taxon>
        <taxon>Bacteroidota</taxon>
        <taxon>Chitinophagia</taxon>
        <taxon>Chitinophagales</taxon>
        <taxon>Chitinophagaceae</taxon>
        <taxon>Paraflavisolibacter</taxon>
    </lineage>
</organism>
<protein>
    <submittedName>
        <fullName evidence="1">Uncharacterized protein</fullName>
    </submittedName>
</protein>
<proteinExistence type="predicted"/>
<dbReference type="AlphaFoldDB" id="A0A9X2XNW9"/>
<dbReference type="Proteomes" id="UP001155483">
    <property type="component" value="Unassembled WGS sequence"/>
</dbReference>
<accession>A0A9X2XNW9</accession>
<sequence>MKKVVFSLAMATATIAIKAQDNNLIKRNFITSADMVVTFYDYVKEKEDGRKVIFPTGWKFRVVDIKDNKLILKQWTTKNSPFTNQNLSGTKLDSVNNIYQRIESFNQQINRPNYASPKDDEKFYSIDLDDFNAKVDPYYAKGWDFTFGVMTIPIKLRKGNEDKGRFFNYEEKFNIGICTGLKYSFNSRKNRSLNFLINTSISNVQVDSLSTKGFVEKGSSTGAFTFASGVVFQQDSFNIGLLLGWDKVPGVMGRHWGYDSKPWVGVGIGFSIFSVDMGSSDTGKNKPN</sequence>
<comment type="caution">
    <text evidence="1">The sequence shown here is derived from an EMBL/GenBank/DDBJ whole genome shotgun (WGS) entry which is preliminary data.</text>
</comment>
<gene>
    <name evidence="1" type="ORF">OCK74_12045</name>
</gene>
<reference evidence="1" key="1">
    <citation type="submission" date="2022-09" db="EMBL/GenBank/DDBJ databases">
        <authorList>
            <person name="Yuan C."/>
            <person name="Ke Z."/>
        </authorList>
    </citation>
    <scope>NUCLEOTIDE SEQUENCE</scope>
    <source>
        <strain evidence="1">LB-8</strain>
    </source>
</reference>
<dbReference type="RefSeq" id="WP_279297294.1">
    <property type="nucleotide sequence ID" value="NZ_JAOTIF010000008.1"/>
</dbReference>